<protein>
    <submittedName>
        <fullName evidence="1">Uncharacterized protein</fullName>
    </submittedName>
</protein>
<name>A0ACC2WXE5_9TREE</name>
<evidence type="ECO:0000313" key="1">
    <source>
        <dbReference type="EMBL" id="KAJ9116188.1"/>
    </source>
</evidence>
<accession>A0ACC2WXE5</accession>
<comment type="caution">
    <text evidence="1">The sequence shown here is derived from an EMBL/GenBank/DDBJ whole genome shotgun (WGS) entry which is preliminary data.</text>
</comment>
<organism evidence="1 2">
    <name type="scientific">Naganishia adeliensis</name>
    <dbReference type="NCBI Taxonomy" id="92952"/>
    <lineage>
        <taxon>Eukaryota</taxon>
        <taxon>Fungi</taxon>
        <taxon>Dikarya</taxon>
        <taxon>Basidiomycota</taxon>
        <taxon>Agaricomycotina</taxon>
        <taxon>Tremellomycetes</taxon>
        <taxon>Filobasidiales</taxon>
        <taxon>Filobasidiaceae</taxon>
        <taxon>Naganishia</taxon>
    </lineage>
</organism>
<sequence>MFSFVTFFTTITKIFKSSKASPSLGPLGLVVLWLALCASVASGASATANNSSYVPVATLSRDIGVSVGKYTGWIGVNCGIFQRVPVLPSLPPVPSLPGADSLEFVLLSVPPSSGHLAEDDRLERGRRRLAHGQQLLRRNEADFGAHQESHRREVARSKSVQIYTPPVPPCPSPPTPSVPAQTPSSCPACPNDPRSAPPSPCNFRAFWSSLETQVTHFVSLIGAWIKLGLDILSRVFQSFAACASWVRVVFSGAVTVGLLLEQTDRRTMLTPLWYPQQRATSFFGQLAELVQRAFGRVDRRQGLNCVNYPWYWQGGFAPWDFHPLSGNIQAHDAPRLGTQGSRWWRKRRPRDPRNDALPPCDDPPPPPPPEKPRDVDPPPSAPSPGPEGPKGQKKPEFSTHATPEERKEAKKKAKQKAKRFKRT</sequence>
<evidence type="ECO:0000313" key="2">
    <source>
        <dbReference type="Proteomes" id="UP001230649"/>
    </source>
</evidence>
<keyword evidence="2" id="KW-1185">Reference proteome</keyword>
<gene>
    <name evidence="1" type="ORF">QFC20_000868</name>
</gene>
<dbReference type="Proteomes" id="UP001230649">
    <property type="component" value="Unassembled WGS sequence"/>
</dbReference>
<proteinExistence type="predicted"/>
<dbReference type="EMBL" id="JASBWS010000004">
    <property type="protein sequence ID" value="KAJ9116188.1"/>
    <property type="molecule type" value="Genomic_DNA"/>
</dbReference>
<reference evidence="1" key="1">
    <citation type="submission" date="2023-04" db="EMBL/GenBank/DDBJ databases">
        <title>Draft Genome sequencing of Naganishia species isolated from polar environments using Oxford Nanopore Technology.</title>
        <authorList>
            <person name="Leo P."/>
            <person name="Venkateswaran K."/>
        </authorList>
    </citation>
    <scope>NUCLEOTIDE SEQUENCE</scope>
    <source>
        <strain evidence="1">MNA-CCFEE 5262</strain>
    </source>
</reference>